<dbReference type="Proteomes" id="UP001396898">
    <property type="component" value="Unassembled WGS sequence"/>
</dbReference>
<evidence type="ECO:0000313" key="1">
    <source>
        <dbReference type="EMBL" id="KAK8013512.1"/>
    </source>
</evidence>
<reference evidence="1 2" key="1">
    <citation type="submission" date="2023-01" db="EMBL/GenBank/DDBJ databases">
        <title>Analysis of 21 Apiospora genomes using comparative genomics revels a genus with tremendous synthesis potential of carbohydrate active enzymes and secondary metabolites.</title>
        <authorList>
            <person name="Sorensen T."/>
        </authorList>
    </citation>
    <scope>NUCLEOTIDE SEQUENCE [LARGE SCALE GENOMIC DNA]</scope>
    <source>
        <strain evidence="1 2">CBS 20057</strain>
    </source>
</reference>
<protein>
    <submittedName>
        <fullName evidence="1">Uncharacterized protein</fullName>
    </submittedName>
</protein>
<gene>
    <name evidence="1" type="ORF">PG991_009105</name>
</gene>
<accession>A0ABR1RJQ0</accession>
<proteinExistence type="predicted"/>
<evidence type="ECO:0000313" key="2">
    <source>
        <dbReference type="Proteomes" id="UP001396898"/>
    </source>
</evidence>
<sequence>MIALAQQAEANGTKWETRVVTTSTQGNGGDMQDIFSIYTGIVPVALLAMFRDLETACDPGDVEFTIRYQKVPA</sequence>
<comment type="caution">
    <text evidence="1">The sequence shown here is derived from an EMBL/GenBank/DDBJ whole genome shotgun (WGS) entry which is preliminary data.</text>
</comment>
<dbReference type="EMBL" id="JAQQWI010000013">
    <property type="protein sequence ID" value="KAK8013512.1"/>
    <property type="molecule type" value="Genomic_DNA"/>
</dbReference>
<organism evidence="1 2">
    <name type="scientific">Apiospora marii</name>
    <dbReference type="NCBI Taxonomy" id="335849"/>
    <lineage>
        <taxon>Eukaryota</taxon>
        <taxon>Fungi</taxon>
        <taxon>Dikarya</taxon>
        <taxon>Ascomycota</taxon>
        <taxon>Pezizomycotina</taxon>
        <taxon>Sordariomycetes</taxon>
        <taxon>Xylariomycetidae</taxon>
        <taxon>Amphisphaeriales</taxon>
        <taxon>Apiosporaceae</taxon>
        <taxon>Apiospora</taxon>
    </lineage>
</organism>
<keyword evidence="2" id="KW-1185">Reference proteome</keyword>
<name>A0ABR1RJQ0_9PEZI</name>